<dbReference type="Gene3D" id="3.50.50.60">
    <property type="entry name" value="FAD/NAD(P)-binding domain"/>
    <property type="match status" value="1"/>
</dbReference>
<dbReference type="InterPro" id="IPR036188">
    <property type="entry name" value="FAD/NAD-bd_sf"/>
</dbReference>
<organism evidence="1 2">
    <name type="scientific">Chitinophaga chungangae</name>
    <dbReference type="NCBI Taxonomy" id="2821488"/>
    <lineage>
        <taxon>Bacteria</taxon>
        <taxon>Pseudomonadati</taxon>
        <taxon>Bacteroidota</taxon>
        <taxon>Chitinophagia</taxon>
        <taxon>Chitinophagales</taxon>
        <taxon>Chitinophagaceae</taxon>
        <taxon>Chitinophaga</taxon>
    </lineage>
</organism>
<accession>A0ABS3YG09</accession>
<dbReference type="Pfam" id="PF05834">
    <property type="entry name" value="Lycopene_cycl"/>
    <property type="match status" value="1"/>
</dbReference>
<comment type="caution">
    <text evidence="1">The sequence shown here is derived from an EMBL/GenBank/DDBJ whole genome shotgun (WGS) entry which is preliminary data.</text>
</comment>
<reference evidence="2" key="1">
    <citation type="submission" date="2021-03" db="EMBL/GenBank/DDBJ databases">
        <title>Assistant Professor.</title>
        <authorList>
            <person name="Huq M.A."/>
        </authorList>
    </citation>
    <scope>NUCLEOTIDE SEQUENCE [LARGE SCALE GENOMIC DNA]</scope>
    <source>
        <strain evidence="2">MAH-28</strain>
    </source>
</reference>
<dbReference type="Proteomes" id="UP000679126">
    <property type="component" value="Unassembled WGS sequence"/>
</dbReference>
<dbReference type="SUPFAM" id="SSF51905">
    <property type="entry name" value="FAD/NAD(P)-binding domain"/>
    <property type="match status" value="1"/>
</dbReference>
<evidence type="ECO:0000313" key="2">
    <source>
        <dbReference type="Proteomes" id="UP000679126"/>
    </source>
</evidence>
<sequence length="386" mass="44443">MKHYHYIIAGAGCAGLSLAVHFADCARLRGKRVLVIDKDAKEENDRTWCFWETAPGLFEKIVHRRWEKVWFHDENGESSLLDIRPYTYKMVRSADFYHHARGIIRRHPNFTIRQLHIEKMWSEKDHAFVQAGGETIAADYIFSSIPIAPIEKQKGKHYLVQHFRSWAVQSGNPIFDPEAATLMDFRPLQQHGVSFIYTLPVSASEAIVEYTVFSVGPLPQSDYDLALQEHMEASFPGAIFTVAEETAGIIPMTNHRFAPHEGRIVFIGTAGGQTKPSTGYTFRFIQQHSRRLTDQLAANGHPYLGSRAGWKRFHFYDSVLLRMLSERSAIGAAVFSRMFTRNPAPRVFRFFDNMSSLREEVLLTMSLRKLRFFRAAWKELWLRIMG</sequence>
<evidence type="ECO:0000313" key="1">
    <source>
        <dbReference type="EMBL" id="MBO9153248.1"/>
    </source>
</evidence>
<dbReference type="EMBL" id="JAGHKP010000002">
    <property type="protein sequence ID" value="MBO9153248.1"/>
    <property type="molecule type" value="Genomic_DNA"/>
</dbReference>
<gene>
    <name evidence="1" type="ORF">J7I43_13555</name>
</gene>
<evidence type="ECO:0008006" key="3">
    <source>
        <dbReference type="Google" id="ProtNLM"/>
    </source>
</evidence>
<keyword evidence="2" id="KW-1185">Reference proteome</keyword>
<protein>
    <recommendedName>
        <fullName evidence="3">Lycopene beta-cyclase</fullName>
    </recommendedName>
</protein>
<proteinExistence type="predicted"/>
<name>A0ABS3YG09_9BACT</name>
<dbReference type="RefSeq" id="WP_209146218.1">
    <property type="nucleotide sequence ID" value="NZ_JAGHKP010000002.1"/>
</dbReference>